<evidence type="ECO:0000259" key="3">
    <source>
        <dbReference type="Pfam" id="PF11893"/>
    </source>
</evidence>
<dbReference type="PIRSF" id="PIRSF004950">
    <property type="entry name" value="Mmb_sulf_HI0842"/>
    <property type="match status" value="1"/>
</dbReference>
<evidence type="ECO:0000256" key="1">
    <source>
        <dbReference type="SAM" id="Phobius"/>
    </source>
</evidence>
<dbReference type="InterPro" id="IPR024588">
    <property type="entry name" value="YejM_N"/>
</dbReference>
<evidence type="ECO:0000259" key="2">
    <source>
        <dbReference type="Pfam" id="PF00884"/>
    </source>
</evidence>
<dbReference type="InterPro" id="IPR017850">
    <property type="entry name" value="Alkaline_phosphatase_core_sf"/>
</dbReference>
<proteinExistence type="predicted"/>
<evidence type="ECO:0000313" key="5">
    <source>
        <dbReference type="Proteomes" id="UP000255417"/>
    </source>
</evidence>
<dbReference type="OrthoDB" id="236686at2"/>
<dbReference type="SUPFAM" id="SSF53649">
    <property type="entry name" value="Alkaline phosphatase-like"/>
    <property type="match status" value="1"/>
</dbReference>
<feature type="transmembrane region" description="Helical" evidence="1">
    <location>
        <begin position="51"/>
        <end position="73"/>
    </location>
</feature>
<gene>
    <name evidence="4" type="primary">yejM</name>
    <name evidence="4" type="ORF">NCTC12872_00787</name>
</gene>
<dbReference type="EMBL" id="UGTA01000001">
    <property type="protein sequence ID" value="SUB58819.1"/>
    <property type="molecule type" value="Genomic_DNA"/>
</dbReference>
<dbReference type="Pfam" id="PF11893">
    <property type="entry name" value="DUF3413"/>
    <property type="match status" value="1"/>
</dbReference>
<keyword evidence="1" id="KW-1133">Transmembrane helix</keyword>
<protein>
    <submittedName>
        <fullName evidence="4">Inner membrane protein yejM</fullName>
    </submittedName>
</protein>
<keyword evidence="5" id="KW-1185">Reference proteome</keyword>
<dbReference type="InterPro" id="IPR052701">
    <property type="entry name" value="GAG_Ulvan_Degrading_Sulfatases"/>
</dbReference>
<keyword evidence="1" id="KW-0472">Membrane</keyword>
<dbReference type="InterPro" id="IPR012159">
    <property type="entry name" value="YejM-like"/>
</dbReference>
<feature type="transmembrane region" description="Helical" evidence="1">
    <location>
        <begin position="167"/>
        <end position="189"/>
    </location>
</feature>
<dbReference type="PANTHER" id="PTHR43751:SF3">
    <property type="entry name" value="SULFATASE N-TERMINAL DOMAIN-CONTAINING PROTEIN"/>
    <property type="match status" value="1"/>
</dbReference>
<feature type="transmembrane region" description="Helical" evidence="1">
    <location>
        <begin position="135"/>
        <end position="155"/>
    </location>
</feature>
<dbReference type="Proteomes" id="UP000255417">
    <property type="component" value="Unassembled WGS sequence"/>
</dbReference>
<name>A0A379C9G5_9PAST</name>
<reference evidence="4 5" key="1">
    <citation type="submission" date="2018-06" db="EMBL/GenBank/DDBJ databases">
        <authorList>
            <consortium name="Pathogen Informatics"/>
            <person name="Doyle S."/>
        </authorList>
    </citation>
    <scope>NUCLEOTIDE SEQUENCE [LARGE SCALE GENOMIC DNA]</scope>
    <source>
        <strain evidence="4 5">NCTC12872</strain>
    </source>
</reference>
<sequence>MFKYFQQRAETISPKITWGHWFALFNIGLGLIIASRYAFNADWPNTLFGKLYFFISLFGHFSFIIFAVYVLLLFPLSFIIKNQRAFRAVSVVVATIGMSILLIDTEVFKTLYLHLSPLVWKLFISPKGFDFFSHWQFIIPIFAILLFEIASAYWVWHKLRRFGRQKWGKFVAVFFITCFMATHLFYAWADIMLYRPITAQKANYPLSYPMTAKTFFEKHGLANRSILEQQVKQRGHSDAFYLDYPKHALEMKEPQQKVNFVIINISNLTNQVISAEKMPNLFEISQKSLNFTQHYTAGDTKIASTVNLFYGLTGQYVDSILNEHKASPLITTLQHHQYKLGAFSANGFKEPIYHQALFNDKNVFNKQNLYPTDSNYQAIQKWQQWFVNNHSTPFFSYLDLNLAQSTQSLDKQIAQIWQTLEQQELLQNTLVIITSDINKTNRTNNSFEKLRTHIPMMIYWQEKSQYYQQLSSNLDIMPTLLNEFLGVKNPISDYAQGINLMKDNDRKWLLSANHHWRVAIMPTNEQFQLRPSKGSFRYFDAQGKKQNVEPPLNLFLQLILDSNQFIEKQH</sequence>
<dbReference type="InterPro" id="IPR000917">
    <property type="entry name" value="Sulfatase_N"/>
</dbReference>
<evidence type="ECO:0000313" key="4">
    <source>
        <dbReference type="EMBL" id="SUB58819.1"/>
    </source>
</evidence>
<feature type="transmembrane region" description="Helical" evidence="1">
    <location>
        <begin position="85"/>
        <end position="103"/>
    </location>
</feature>
<dbReference type="AlphaFoldDB" id="A0A379C9G5"/>
<dbReference type="PANTHER" id="PTHR43751">
    <property type="entry name" value="SULFATASE"/>
    <property type="match status" value="1"/>
</dbReference>
<accession>A0A379C9G5</accession>
<organism evidence="4 5">
    <name type="scientific">Phocoenobacter uteri</name>
    <dbReference type="NCBI Taxonomy" id="146806"/>
    <lineage>
        <taxon>Bacteria</taxon>
        <taxon>Pseudomonadati</taxon>
        <taxon>Pseudomonadota</taxon>
        <taxon>Gammaproteobacteria</taxon>
        <taxon>Pasteurellales</taxon>
        <taxon>Pasteurellaceae</taxon>
        <taxon>Phocoenobacter</taxon>
    </lineage>
</organism>
<feature type="domain" description="Sulfatase N-terminal" evidence="2">
    <location>
        <begin position="403"/>
        <end position="482"/>
    </location>
</feature>
<dbReference type="Gene3D" id="3.40.720.10">
    <property type="entry name" value="Alkaline Phosphatase, subunit A"/>
    <property type="match status" value="2"/>
</dbReference>
<feature type="transmembrane region" description="Helical" evidence="1">
    <location>
        <begin position="21"/>
        <end position="39"/>
    </location>
</feature>
<dbReference type="Pfam" id="PF00884">
    <property type="entry name" value="Sulfatase"/>
    <property type="match status" value="1"/>
</dbReference>
<feature type="domain" description="Inner membrane protein YejM N-terminal" evidence="3">
    <location>
        <begin position="7"/>
        <end position="250"/>
    </location>
</feature>
<keyword evidence="1" id="KW-0812">Transmembrane</keyword>
<dbReference type="RefSeq" id="WP_115315329.1">
    <property type="nucleotide sequence ID" value="NZ_LWIF01000001.1"/>
</dbReference>